<dbReference type="InterPro" id="IPR000477">
    <property type="entry name" value="RT_dom"/>
</dbReference>
<dbReference type="InterPro" id="IPR005135">
    <property type="entry name" value="Endo/exonuclease/phosphatase"/>
</dbReference>
<dbReference type="InParanoid" id="A0A7R8Z1L8"/>
<organism evidence="2 3">
    <name type="scientific">Hermetia illucens</name>
    <name type="common">Black soldier fly</name>
    <dbReference type="NCBI Taxonomy" id="343691"/>
    <lineage>
        <taxon>Eukaryota</taxon>
        <taxon>Metazoa</taxon>
        <taxon>Ecdysozoa</taxon>
        <taxon>Arthropoda</taxon>
        <taxon>Hexapoda</taxon>
        <taxon>Insecta</taxon>
        <taxon>Pterygota</taxon>
        <taxon>Neoptera</taxon>
        <taxon>Endopterygota</taxon>
        <taxon>Diptera</taxon>
        <taxon>Brachycera</taxon>
        <taxon>Stratiomyomorpha</taxon>
        <taxon>Stratiomyidae</taxon>
        <taxon>Hermetiinae</taxon>
        <taxon>Hermetia</taxon>
    </lineage>
</organism>
<accession>A0A7R8Z1L8</accession>
<protein>
    <recommendedName>
        <fullName evidence="1">Reverse transcriptase domain-containing protein</fullName>
    </recommendedName>
</protein>
<dbReference type="Pfam" id="PF14529">
    <property type="entry name" value="Exo_endo_phos_2"/>
    <property type="match status" value="1"/>
</dbReference>
<proteinExistence type="predicted"/>
<dbReference type="GO" id="GO:0003824">
    <property type="term" value="F:catalytic activity"/>
    <property type="evidence" value="ECO:0007669"/>
    <property type="project" value="InterPro"/>
</dbReference>
<feature type="domain" description="Reverse transcriptase" evidence="1">
    <location>
        <begin position="358"/>
        <end position="633"/>
    </location>
</feature>
<dbReference type="GO" id="GO:0071897">
    <property type="term" value="P:DNA biosynthetic process"/>
    <property type="evidence" value="ECO:0007669"/>
    <property type="project" value="UniProtKB-ARBA"/>
</dbReference>
<dbReference type="Gene3D" id="3.60.10.10">
    <property type="entry name" value="Endonuclease/exonuclease/phosphatase"/>
    <property type="match status" value="1"/>
</dbReference>
<dbReference type="EMBL" id="LR899014">
    <property type="protein sequence ID" value="CAD7092706.1"/>
    <property type="molecule type" value="Genomic_DNA"/>
</dbReference>
<evidence type="ECO:0000313" key="2">
    <source>
        <dbReference type="EMBL" id="CAD7092706.1"/>
    </source>
</evidence>
<dbReference type="PROSITE" id="PS50878">
    <property type="entry name" value="RT_POL"/>
    <property type="match status" value="1"/>
</dbReference>
<dbReference type="SUPFAM" id="SSF56672">
    <property type="entry name" value="DNA/RNA polymerases"/>
    <property type="match status" value="1"/>
</dbReference>
<sequence>MPDFRRRLEALEDVILSTDGRILAGGDFNARALEWGMPHTDSRGKRILEMAARTGLVVLNTGSTPTSRRPGCEGSIPDVTFASESLVSLVDGWRVLEDFSASDHQYIAFEVVDTNSRCAPPQRSFCVWNVAKVNTGKFVETLGTGGATLKGTPGGGSAAADTVVNSVMNLITTVCGASMPRKTSRRGKPSMYWWTGEIAELRKECHRLRRLTQRLGDREEACITMMKYKSAKRRLHSAINKSKARCWQDLIDEVNGDPWGLGYKLVTRKIGALRKPCSLKAEQMDRIVRALFPAHPVWDGDVGAESAEDCPLFSVKELEQAVLSMKNKKAPGLDGIPVEVYKLVFQHRPDLLLGAFNACLKEGIFPARWKVARLALIPKGKGDPELPSSYRPLCMLDTAGKVLEKLIRSRLAEAIRAAGDLSPRQFGFRAGRSTIDAVMQVVDAVRRAEAHSRRTRRVVLLVTLDVRNAFNSVRWKDILGTLDNTFNVPNYLLRILRDYLRNRSLLYETLEGQRWMEVTSGVAQGSILGPDLWNATYDSLLKLDMPEESRLVGYAGDVAALVAARTVEQAQSRLGILMRRVSGWMTTHGFNFALEKTEVAILIKKRIPTLRPISFGESIIESKSAVKYLGFTLDSKMSFSEQIQAAANKAAAGVSALSRLMANNGGPTSSRRRLLMSSTQSVLLYGAEVWVGALNKEVYRRRLAQVQRRGALRVASAYRTVSEPAVMVIAGVIPVALLAREHQAIYKRKGDEPREVVAREERQHTLDEWQLSWQNETRGRWTARLIGNLGAWLNRKHGETDYFLTQFLSGHGGFQS</sequence>
<evidence type="ECO:0000313" key="3">
    <source>
        <dbReference type="Proteomes" id="UP000594454"/>
    </source>
</evidence>
<reference evidence="2 3" key="1">
    <citation type="submission" date="2020-11" db="EMBL/GenBank/DDBJ databases">
        <authorList>
            <person name="Wallbank WR R."/>
            <person name="Pardo Diaz C."/>
            <person name="Kozak K."/>
            <person name="Martin S."/>
            <person name="Jiggins C."/>
            <person name="Moest M."/>
            <person name="Warren A I."/>
            <person name="Generalovic N T."/>
            <person name="Byers J.R.P. K."/>
            <person name="Montejo-Kovacevich G."/>
            <person name="Yen C E."/>
        </authorList>
    </citation>
    <scope>NUCLEOTIDE SEQUENCE [LARGE SCALE GENOMIC DNA]</scope>
</reference>
<dbReference type="SUPFAM" id="SSF56219">
    <property type="entry name" value="DNase I-like"/>
    <property type="match status" value="1"/>
</dbReference>
<keyword evidence="3" id="KW-1185">Reference proteome</keyword>
<dbReference type="InterPro" id="IPR036691">
    <property type="entry name" value="Endo/exonu/phosph_ase_sf"/>
</dbReference>
<gene>
    <name evidence="2" type="ORF">HERILL_LOCUS15043</name>
</gene>
<dbReference type="AlphaFoldDB" id="A0A7R8Z1L8"/>
<dbReference type="Proteomes" id="UP000594454">
    <property type="component" value="Chromosome 6"/>
</dbReference>
<evidence type="ECO:0000259" key="1">
    <source>
        <dbReference type="PROSITE" id="PS50878"/>
    </source>
</evidence>
<dbReference type="Pfam" id="PF00078">
    <property type="entry name" value="RVT_1"/>
    <property type="match status" value="1"/>
</dbReference>
<name>A0A7R8Z1L8_HERIL</name>
<dbReference type="PANTHER" id="PTHR19446">
    <property type="entry name" value="REVERSE TRANSCRIPTASES"/>
    <property type="match status" value="1"/>
</dbReference>
<dbReference type="InterPro" id="IPR043502">
    <property type="entry name" value="DNA/RNA_pol_sf"/>
</dbReference>
<dbReference type="CDD" id="cd01650">
    <property type="entry name" value="RT_nLTR_like"/>
    <property type="match status" value="1"/>
</dbReference>